<dbReference type="InParanoid" id="A0A165G939"/>
<dbReference type="RefSeq" id="XP_018187450.1">
    <property type="nucleotide sequence ID" value="XM_018331182.1"/>
</dbReference>
<evidence type="ECO:0000256" key="1">
    <source>
        <dbReference type="SAM" id="MobiDB-lite"/>
    </source>
</evidence>
<accession>A0A165G939</accession>
<organism evidence="2 3">
    <name type="scientific">Xylona heveae (strain CBS 132557 / TC161)</name>
    <dbReference type="NCBI Taxonomy" id="1328760"/>
    <lineage>
        <taxon>Eukaryota</taxon>
        <taxon>Fungi</taxon>
        <taxon>Dikarya</taxon>
        <taxon>Ascomycota</taxon>
        <taxon>Pezizomycotina</taxon>
        <taxon>Xylonomycetes</taxon>
        <taxon>Xylonales</taxon>
        <taxon>Xylonaceae</taxon>
        <taxon>Xylona</taxon>
    </lineage>
</organism>
<protein>
    <submittedName>
        <fullName evidence="2">Uncharacterized protein</fullName>
    </submittedName>
</protein>
<keyword evidence="3" id="KW-1185">Reference proteome</keyword>
<proteinExistence type="predicted"/>
<dbReference type="EMBL" id="KV407460">
    <property type="protein sequence ID" value="KZF21895.1"/>
    <property type="molecule type" value="Genomic_DNA"/>
</dbReference>
<sequence>MGLLEKLHATTGLELYKLEQRYTRRRKTFASEAVYVDGEYVFHSGFGGGSGDSSSVGMGGVGDNVSATGSSSNTTISSISSKFRSSSGGASNGTGTAGSLRSKAASSAGTTAGAPSIFMSHV</sequence>
<name>A0A165G939_XYLHT</name>
<feature type="compositionally biased region" description="Gly residues" evidence="1">
    <location>
        <begin position="51"/>
        <end position="62"/>
    </location>
</feature>
<evidence type="ECO:0000313" key="2">
    <source>
        <dbReference type="EMBL" id="KZF21895.1"/>
    </source>
</evidence>
<dbReference type="GeneID" id="28896319"/>
<dbReference type="Proteomes" id="UP000076632">
    <property type="component" value="Unassembled WGS sequence"/>
</dbReference>
<feature type="compositionally biased region" description="Low complexity" evidence="1">
    <location>
        <begin position="97"/>
        <end position="112"/>
    </location>
</feature>
<gene>
    <name evidence="2" type="ORF">L228DRAFT_239825</name>
</gene>
<dbReference type="AlphaFoldDB" id="A0A165G939"/>
<feature type="compositionally biased region" description="Low complexity" evidence="1">
    <location>
        <begin position="63"/>
        <end position="89"/>
    </location>
</feature>
<reference evidence="2 3" key="1">
    <citation type="journal article" date="2016" name="Fungal Biol.">
        <title>The genome of Xylona heveae provides a window into fungal endophytism.</title>
        <authorList>
            <person name="Gazis R."/>
            <person name="Kuo A."/>
            <person name="Riley R."/>
            <person name="LaButti K."/>
            <person name="Lipzen A."/>
            <person name="Lin J."/>
            <person name="Amirebrahimi M."/>
            <person name="Hesse C.N."/>
            <person name="Spatafora J.W."/>
            <person name="Henrissat B."/>
            <person name="Hainaut M."/>
            <person name="Grigoriev I.V."/>
            <person name="Hibbett D.S."/>
        </authorList>
    </citation>
    <scope>NUCLEOTIDE SEQUENCE [LARGE SCALE GENOMIC DNA]</scope>
    <source>
        <strain evidence="2 3">TC161</strain>
    </source>
</reference>
<dbReference type="OrthoDB" id="5285218at2759"/>
<feature type="region of interest" description="Disordered" evidence="1">
    <location>
        <begin position="51"/>
        <end position="112"/>
    </location>
</feature>
<evidence type="ECO:0000313" key="3">
    <source>
        <dbReference type="Proteomes" id="UP000076632"/>
    </source>
</evidence>